<evidence type="ECO:0000259" key="1">
    <source>
        <dbReference type="PROSITE" id="PS51704"/>
    </source>
</evidence>
<name>A0A3E2TTD5_9FIRM</name>
<feature type="domain" description="GP-PDE" evidence="1">
    <location>
        <begin position="39"/>
        <end position="275"/>
    </location>
</feature>
<organism evidence="2 3">
    <name type="scientific">Coprococcus catus</name>
    <dbReference type="NCBI Taxonomy" id="116085"/>
    <lineage>
        <taxon>Bacteria</taxon>
        <taxon>Bacillati</taxon>
        <taxon>Bacillota</taxon>
        <taxon>Clostridia</taxon>
        <taxon>Lachnospirales</taxon>
        <taxon>Lachnospiraceae</taxon>
        <taxon>Coprococcus</taxon>
    </lineage>
</organism>
<evidence type="ECO:0000313" key="2">
    <source>
        <dbReference type="EMBL" id="RGB81672.1"/>
    </source>
</evidence>
<dbReference type="PANTHER" id="PTHR46211:SF1">
    <property type="entry name" value="GLYCEROPHOSPHODIESTER PHOSPHODIESTERASE, CYTOPLASMIC"/>
    <property type="match status" value="1"/>
</dbReference>
<dbReference type="InterPro" id="IPR030395">
    <property type="entry name" value="GP_PDE_dom"/>
</dbReference>
<dbReference type="CDD" id="cd08585">
    <property type="entry name" value="GDPD_like_3"/>
    <property type="match status" value="1"/>
</dbReference>
<dbReference type="Pfam" id="PF03009">
    <property type="entry name" value="GDPD"/>
    <property type="match status" value="1"/>
</dbReference>
<dbReference type="InterPro" id="IPR017946">
    <property type="entry name" value="PLC-like_Pdiesterase_TIM-brl"/>
</dbReference>
<sequence>MLKKFVRTMAYIGGIATGFYLFASAPGIHKKTKWQHLTGWDYAHRGLYDNEHGIPENSMAAFRRAVDKGYGIELDVHLTADNQLVVFHDDTLTRMCGMNKKISSFLYSDLMQLRLLGTEEGIPLFKDVLELIDGKVPLIIELKVDGSNQNLLCPLVWQLLSRYKGDYCIESFHPFVLQWFKRHEPQVVRGQLSCNFFKENPHCDIVLFLMSNLMTNFFTHPDFIAYKYLDLDNPAVIYNRKLFHIMTVVWTIPGKPTYDRFKNKVDVMIFEGFEP</sequence>
<dbReference type="Gene3D" id="3.20.20.190">
    <property type="entry name" value="Phosphatidylinositol (PI) phosphodiesterase"/>
    <property type="match status" value="1"/>
</dbReference>
<comment type="caution">
    <text evidence="2">The sequence shown here is derived from an EMBL/GenBank/DDBJ whole genome shotgun (WGS) entry which is preliminary data.</text>
</comment>
<protein>
    <submittedName>
        <fullName evidence="2">Glycerophosphodiester phosphodiesterase</fullName>
    </submittedName>
</protein>
<dbReference type="Proteomes" id="UP000260773">
    <property type="component" value="Unassembled WGS sequence"/>
</dbReference>
<evidence type="ECO:0000313" key="3">
    <source>
        <dbReference type="Proteomes" id="UP000260773"/>
    </source>
</evidence>
<proteinExistence type="predicted"/>
<dbReference type="GO" id="GO:0008081">
    <property type="term" value="F:phosphoric diester hydrolase activity"/>
    <property type="evidence" value="ECO:0007669"/>
    <property type="project" value="InterPro"/>
</dbReference>
<dbReference type="GO" id="GO:0006629">
    <property type="term" value="P:lipid metabolic process"/>
    <property type="evidence" value="ECO:0007669"/>
    <property type="project" value="InterPro"/>
</dbReference>
<gene>
    <name evidence="2" type="ORF">DW070_02470</name>
</gene>
<dbReference type="EMBL" id="QVEP01000004">
    <property type="protein sequence ID" value="RGB81672.1"/>
    <property type="molecule type" value="Genomic_DNA"/>
</dbReference>
<dbReference type="PANTHER" id="PTHR46211">
    <property type="entry name" value="GLYCEROPHOSPHORYL DIESTER PHOSPHODIESTERASE"/>
    <property type="match status" value="1"/>
</dbReference>
<dbReference type="AlphaFoldDB" id="A0A3E2TTD5"/>
<dbReference type="SUPFAM" id="SSF51695">
    <property type="entry name" value="PLC-like phosphodiesterases"/>
    <property type="match status" value="1"/>
</dbReference>
<dbReference type="PROSITE" id="PS51704">
    <property type="entry name" value="GP_PDE"/>
    <property type="match status" value="1"/>
</dbReference>
<reference evidence="2 3" key="1">
    <citation type="submission" date="2018-08" db="EMBL/GenBank/DDBJ databases">
        <title>A genome reference for cultivated species of the human gut microbiota.</title>
        <authorList>
            <person name="Zou Y."/>
            <person name="Xue W."/>
            <person name="Luo G."/>
        </authorList>
    </citation>
    <scope>NUCLEOTIDE SEQUENCE [LARGE SCALE GENOMIC DNA]</scope>
    <source>
        <strain evidence="2 3">AF45-17</strain>
    </source>
</reference>
<accession>A0A3E2TTD5</accession>